<dbReference type="InterPro" id="IPR013149">
    <property type="entry name" value="ADH-like_C"/>
</dbReference>
<keyword evidence="1" id="KW-0521">NADP</keyword>
<keyword evidence="5" id="KW-1185">Reference proteome</keyword>
<dbReference type="HOGENOM" id="CLU_026673_3_1_10"/>
<dbReference type="GO" id="GO:0003960">
    <property type="term" value="F:quinone reductase (NADPH) activity"/>
    <property type="evidence" value="ECO:0007669"/>
    <property type="project" value="TreeGrafter"/>
</dbReference>
<evidence type="ECO:0000256" key="1">
    <source>
        <dbReference type="ARBA" id="ARBA00022857"/>
    </source>
</evidence>
<dbReference type="GO" id="GO:0005829">
    <property type="term" value="C:cytosol"/>
    <property type="evidence" value="ECO:0007669"/>
    <property type="project" value="TreeGrafter"/>
</dbReference>
<dbReference type="eggNOG" id="COG0604">
    <property type="taxonomic scope" value="Bacteria"/>
</dbReference>
<keyword evidence="2" id="KW-0560">Oxidoreductase</keyword>
<gene>
    <name evidence="4" type="ordered locus">Ctha_0320</name>
</gene>
<dbReference type="GO" id="GO:0035925">
    <property type="term" value="F:mRNA 3'-UTR AU-rich region binding"/>
    <property type="evidence" value="ECO:0007669"/>
    <property type="project" value="TreeGrafter"/>
</dbReference>
<dbReference type="SUPFAM" id="SSF51735">
    <property type="entry name" value="NAD(P)-binding Rossmann-fold domains"/>
    <property type="match status" value="1"/>
</dbReference>
<dbReference type="CDD" id="cd08241">
    <property type="entry name" value="QOR1"/>
    <property type="match status" value="1"/>
</dbReference>
<protein>
    <submittedName>
        <fullName evidence="4">Alcohol dehydrogenase zinc-binding domain protein</fullName>
    </submittedName>
</protein>
<name>B3QTZ3_CHLT3</name>
<dbReference type="RefSeq" id="WP_012498875.1">
    <property type="nucleotide sequence ID" value="NC_011026.1"/>
</dbReference>
<evidence type="ECO:0000259" key="3">
    <source>
        <dbReference type="SMART" id="SM00829"/>
    </source>
</evidence>
<dbReference type="InterPro" id="IPR011032">
    <property type="entry name" value="GroES-like_sf"/>
</dbReference>
<evidence type="ECO:0000313" key="5">
    <source>
        <dbReference type="Proteomes" id="UP000001208"/>
    </source>
</evidence>
<dbReference type="Pfam" id="PF08240">
    <property type="entry name" value="ADH_N"/>
    <property type="match status" value="1"/>
</dbReference>
<dbReference type="PANTHER" id="PTHR48106:SF13">
    <property type="entry name" value="QUINONE OXIDOREDUCTASE-RELATED"/>
    <property type="match status" value="1"/>
</dbReference>
<dbReference type="InterPro" id="IPR020843">
    <property type="entry name" value="ER"/>
</dbReference>
<dbReference type="Pfam" id="PF00107">
    <property type="entry name" value="ADH_zinc_N"/>
    <property type="match status" value="1"/>
</dbReference>
<dbReference type="STRING" id="517418.Ctha_0320"/>
<reference evidence="4 5" key="1">
    <citation type="submission" date="2008-06" db="EMBL/GenBank/DDBJ databases">
        <title>Complete sequence of Chloroherpeton thalassium ATCC 35110.</title>
        <authorList>
            <consortium name="US DOE Joint Genome Institute"/>
            <person name="Lucas S."/>
            <person name="Copeland A."/>
            <person name="Lapidus A."/>
            <person name="Glavina del Rio T."/>
            <person name="Dalin E."/>
            <person name="Tice H."/>
            <person name="Bruce D."/>
            <person name="Goodwin L."/>
            <person name="Pitluck S."/>
            <person name="Schmutz J."/>
            <person name="Larimer F."/>
            <person name="Land M."/>
            <person name="Hauser L."/>
            <person name="Kyrpides N."/>
            <person name="Mikhailova N."/>
            <person name="Liu Z."/>
            <person name="Li T."/>
            <person name="Zhao F."/>
            <person name="Overmann J."/>
            <person name="Bryant D.A."/>
            <person name="Richardson P."/>
        </authorList>
    </citation>
    <scope>NUCLEOTIDE SEQUENCE [LARGE SCALE GENOMIC DNA]</scope>
    <source>
        <strain evidence="5">ATCC 35110 / GB-78</strain>
    </source>
</reference>
<dbReference type="SMART" id="SM00829">
    <property type="entry name" value="PKS_ER"/>
    <property type="match status" value="1"/>
</dbReference>
<evidence type="ECO:0000256" key="2">
    <source>
        <dbReference type="ARBA" id="ARBA00023002"/>
    </source>
</evidence>
<dbReference type="Gene3D" id="3.40.50.720">
    <property type="entry name" value="NAD(P)-binding Rossmann-like Domain"/>
    <property type="match status" value="1"/>
</dbReference>
<dbReference type="PANTHER" id="PTHR48106">
    <property type="entry name" value="QUINONE OXIDOREDUCTASE PIG3-RELATED"/>
    <property type="match status" value="1"/>
</dbReference>
<proteinExistence type="predicted"/>
<dbReference type="KEGG" id="cts:Ctha_0320"/>
<sequence length="318" mass="34281">MKKIVADNDLNLSLQEVPSPEVHDNEVAIKIEAIGVNFADIKILNGNTLDKGTEMGSEIAGIVESAGRDAHRFKPGDRVFAATHWGGCYAEKAVVPEFSVRKLPEYLSFEQGAAFAVTTQTAYHAVITTGKIQAGEWVLILAAGGGVGTQALQIAKLRGAKVIAAASSAEKLERLKAFHPDVLVNYAEEDLQKAVMDATNGDGVNCVLDGNGGADFAKNFKMMANFGRVVLYGNAAGPIPPIDPYSLIWNAHQIIACTMRVVVAQPELFERAYNDIFEWLKTGQLKVEIGHVLPLSDAAKAHELMLGRKNYGKIVLKP</sequence>
<dbReference type="InterPro" id="IPR036291">
    <property type="entry name" value="NAD(P)-bd_dom_sf"/>
</dbReference>
<dbReference type="InterPro" id="IPR002364">
    <property type="entry name" value="Quin_OxRdtase/zeta-crystal_CS"/>
</dbReference>
<dbReference type="GO" id="GO:0008270">
    <property type="term" value="F:zinc ion binding"/>
    <property type="evidence" value="ECO:0007669"/>
    <property type="project" value="InterPro"/>
</dbReference>
<dbReference type="PROSITE" id="PS01162">
    <property type="entry name" value="QOR_ZETA_CRYSTAL"/>
    <property type="match status" value="1"/>
</dbReference>
<dbReference type="GO" id="GO:0070402">
    <property type="term" value="F:NADPH binding"/>
    <property type="evidence" value="ECO:0007669"/>
    <property type="project" value="TreeGrafter"/>
</dbReference>
<feature type="domain" description="Enoyl reductase (ER)" evidence="3">
    <location>
        <begin position="9"/>
        <end position="316"/>
    </location>
</feature>
<dbReference type="Proteomes" id="UP000001208">
    <property type="component" value="Chromosome"/>
</dbReference>
<accession>B3QTZ3</accession>
<dbReference type="InterPro" id="IPR013154">
    <property type="entry name" value="ADH-like_N"/>
</dbReference>
<dbReference type="AlphaFoldDB" id="B3QTZ3"/>
<organism evidence="4 5">
    <name type="scientific">Chloroherpeton thalassium (strain ATCC 35110 / GB-78)</name>
    <dbReference type="NCBI Taxonomy" id="517418"/>
    <lineage>
        <taxon>Bacteria</taxon>
        <taxon>Pseudomonadati</taxon>
        <taxon>Chlorobiota</taxon>
        <taxon>Chlorobiia</taxon>
        <taxon>Chlorobiales</taxon>
        <taxon>Chloroherpetonaceae</taxon>
        <taxon>Chloroherpeton</taxon>
    </lineage>
</organism>
<dbReference type="Gene3D" id="3.90.180.10">
    <property type="entry name" value="Medium-chain alcohol dehydrogenases, catalytic domain"/>
    <property type="match status" value="1"/>
</dbReference>
<evidence type="ECO:0000313" key="4">
    <source>
        <dbReference type="EMBL" id="ACF12791.1"/>
    </source>
</evidence>
<dbReference type="EMBL" id="CP001100">
    <property type="protein sequence ID" value="ACF12791.1"/>
    <property type="molecule type" value="Genomic_DNA"/>
</dbReference>
<dbReference type="SUPFAM" id="SSF50129">
    <property type="entry name" value="GroES-like"/>
    <property type="match status" value="1"/>
</dbReference>